<keyword evidence="5" id="KW-1185">Reference proteome</keyword>
<name>A0A7T7S2F2_9ACTO</name>
<dbReference type="Pfam" id="PF00106">
    <property type="entry name" value="adh_short"/>
    <property type="match status" value="1"/>
</dbReference>
<dbReference type="CDD" id="cd05233">
    <property type="entry name" value="SDR_c"/>
    <property type="match status" value="1"/>
</dbReference>
<evidence type="ECO:0000313" key="4">
    <source>
        <dbReference type="EMBL" id="QQM67620.1"/>
    </source>
</evidence>
<gene>
    <name evidence="4" type="ORF">JG540_01625</name>
</gene>
<protein>
    <submittedName>
        <fullName evidence="4">SDR family oxidoreductase</fullName>
    </submittedName>
</protein>
<evidence type="ECO:0000256" key="3">
    <source>
        <dbReference type="SAM" id="MobiDB-lite"/>
    </source>
</evidence>
<dbReference type="Proteomes" id="UP000595895">
    <property type="component" value="Chromosome"/>
</dbReference>
<accession>A0A7T7S2F2</accession>
<dbReference type="PROSITE" id="PS00061">
    <property type="entry name" value="ADH_SHORT"/>
    <property type="match status" value="1"/>
</dbReference>
<evidence type="ECO:0000256" key="1">
    <source>
        <dbReference type="ARBA" id="ARBA00006484"/>
    </source>
</evidence>
<feature type="region of interest" description="Disordered" evidence="3">
    <location>
        <begin position="1"/>
        <end position="35"/>
    </location>
</feature>
<dbReference type="RefSeq" id="WP_200276348.1">
    <property type="nucleotide sequence ID" value="NZ_CP066802.1"/>
</dbReference>
<dbReference type="InterPro" id="IPR002347">
    <property type="entry name" value="SDR_fam"/>
</dbReference>
<proteinExistence type="inferred from homology"/>
<dbReference type="PANTHER" id="PTHR44196">
    <property type="entry name" value="DEHYDROGENASE/REDUCTASE SDR FAMILY MEMBER 7B"/>
    <property type="match status" value="1"/>
</dbReference>
<dbReference type="GO" id="GO:0016020">
    <property type="term" value="C:membrane"/>
    <property type="evidence" value="ECO:0007669"/>
    <property type="project" value="TreeGrafter"/>
</dbReference>
<dbReference type="InterPro" id="IPR020904">
    <property type="entry name" value="Sc_DH/Rdtase_CS"/>
</dbReference>
<sequence>MSSTQPTEHSEQDRPPHPGRPGAAGPGSRPIRPRRRRPVALVAGASRGLGLLIAKDLVRRGFDVAVCARNEKTLEQAAKRLQAVDQRVRVLAQVCDVADPDAVTAFVDRAWTELGPVQVAIHVAGIIQVGPWQATRRESFEKAVDVMLWGPVNLALAVVPRMVERGRGRFGVVASVGGKVAPPRLLPYSVAKFGSVALAEGLAAELAGTGVTSTLLVPGLMRTGSHTQATFFGDPARQYAWFAPSASLPLLSMNAERAASKMVTAVLRGRRVVHLSALSKVATRVHGLAPSTTVRVMELVSRVLPKGEDPEVVDGRTARQALGSPLVDRLTALGDRAARSGTEPS</sequence>
<dbReference type="EMBL" id="CP066802">
    <property type="protein sequence ID" value="QQM67620.1"/>
    <property type="molecule type" value="Genomic_DNA"/>
</dbReference>
<organism evidence="4 5">
    <name type="scientific">Actinomyces weissii</name>
    <dbReference type="NCBI Taxonomy" id="675090"/>
    <lineage>
        <taxon>Bacteria</taxon>
        <taxon>Bacillati</taxon>
        <taxon>Actinomycetota</taxon>
        <taxon>Actinomycetes</taxon>
        <taxon>Actinomycetales</taxon>
        <taxon>Actinomycetaceae</taxon>
        <taxon>Actinomyces</taxon>
    </lineage>
</organism>
<comment type="similarity">
    <text evidence="1">Belongs to the short-chain dehydrogenases/reductases (SDR) family.</text>
</comment>
<evidence type="ECO:0000313" key="5">
    <source>
        <dbReference type="Proteomes" id="UP000595895"/>
    </source>
</evidence>
<dbReference type="SUPFAM" id="SSF51735">
    <property type="entry name" value="NAD(P)-binding Rossmann-fold domains"/>
    <property type="match status" value="1"/>
</dbReference>
<keyword evidence="2" id="KW-0560">Oxidoreductase</keyword>
<dbReference type="KEGG" id="awe:JG540_01625"/>
<dbReference type="PRINTS" id="PR00081">
    <property type="entry name" value="GDHRDH"/>
</dbReference>
<reference evidence="4 5" key="1">
    <citation type="submission" date="2020-12" db="EMBL/GenBank/DDBJ databases">
        <authorList>
            <person name="Zhou J."/>
        </authorList>
    </citation>
    <scope>NUCLEOTIDE SEQUENCE [LARGE SCALE GENOMIC DNA]</scope>
    <source>
        <strain evidence="4 5">CCUG 61299</strain>
    </source>
</reference>
<dbReference type="PANTHER" id="PTHR44196:SF1">
    <property type="entry name" value="DEHYDROGENASE_REDUCTASE SDR FAMILY MEMBER 7B"/>
    <property type="match status" value="1"/>
</dbReference>
<dbReference type="AlphaFoldDB" id="A0A7T7S2F2"/>
<feature type="compositionally biased region" description="Low complexity" evidence="3">
    <location>
        <begin position="20"/>
        <end position="30"/>
    </location>
</feature>
<dbReference type="Gene3D" id="3.40.50.720">
    <property type="entry name" value="NAD(P)-binding Rossmann-like Domain"/>
    <property type="match status" value="1"/>
</dbReference>
<evidence type="ECO:0000256" key="2">
    <source>
        <dbReference type="ARBA" id="ARBA00023002"/>
    </source>
</evidence>
<dbReference type="GO" id="GO:0016491">
    <property type="term" value="F:oxidoreductase activity"/>
    <property type="evidence" value="ECO:0007669"/>
    <property type="project" value="UniProtKB-KW"/>
</dbReference>
<dbReference type="InterPro" id="IPR036291">
    <property type="entry name" value="NAD(P)-bd_dom_sf"/>
</dbReference>